<dbReference type="PROSITE" id="PS51257">
    <property type="entry name" value="PROKAR_LIPOPROTEIN"/>
    <property type="match status" value="1"/>
</dbReference>
<gene>
    <name evidence="3" type="ORF">HZY93_07065</name>
</gene>
<accession>A0A7Z0LE65</accession>
<dbReference type="AlphaFoldDB" id="A0A7Z0LE65"/>
<feature type="signal peptide" evidence="2">
    <location>
        <begin position="1"/>
        <end position="22"/>
    </location>
</feature>
<protein>
    <recommendedName>
        <fullName evidence="5">Lipoprotein</fullName>
    </recommendedName>
</protein>
<evidence type="ECO:0000313" key="4">
    <source>
        <dbReference type="Proteomes" id="UP000563349"/>
    </source>
</evidence>
<name>A0A7Z0LE65_9STRE</name>
<feature type="region of interest" description="Disordered" evidence="1">
    <location>
        <begin position="22"/>
        <end position="81"/>
    </location>
</feature>
<dbReference type="RefSeq" id="WP_179924242.1">
    <property type="nucleotide sequence ID" value="NZ_CP128228.1"/>
</dbReference>
<sequence>MKKYGLCLLAVLVLTACTPAKEADVKPTASSSSSQKLVRSSQSSSSTQKKQEQKARSSSSVKPAVAGEGVENQSDASKVEAGVGASAGAMSQGTGVGVSQETGIVADVSTDGDAISSTVGAPVQTTGINGASLVAGDFSSIAGIWQDEFGNQLYVQADGTVGVVMAESDHIPEEERVQLTRDLMIASDFGTWNGENYVSRLVNEGHTSGLPYFSVDSKSGTVHLPANYAETYTGTFTRVE</sequence>
<proteinExistence type="predicted"/>
<keyword evidence="2" id="KW-0732">Signal</keyword>
<reference evidence="3 4" key="1">
    <citation type="submission" date="2020-07" db="EMBL/GenBank/DDBJ databases">
        <title>MOT database genomes.</title>
        <authorList>
            <person name="Joseph S."/>
            <person name="Aduse-Opoku J."/>
            <person name="Hashim A."/>
            <person name="Wade W."/>
            <person name="Curtis M."/>
        </authorList>
    </citation>
    <scope>NUCLEOTIDE SEQUENCE [LARGE SCALE GENOMIC DNA]</scope>
    <source>
        <strain evidence="3 4">CCW311</strain>
    </source>
</reference>
<evidence type="ECO:0000256" key="1">
    <source>
        <dbReference type="SAM" id="MobiDB-lite"/>
    </source>
</evidence>
<evidence type="ECO:0000313" key="3">
    <source>
        <dbReference type="EMBL" id="NYS49710.1"/>
    </source>
</evidence>
<keyword evidence="4" id="KW-1185">Reference proteome</keyword>
<feature type="compositionally biased region" description="Low complexity" evidence="1">
    <location>
        <begin position="30"/>
        <end position="48"/>
    </location>
</feature>
<evidence type="ECO:0008006" key="5">
    <source>
        <dbReference type="Google" id="ProtNLM"/>
    </source>
</evidence>
<comment type="caution">
    <text evidence="3">The sequence shown here is derived from an EMBL/GenBank/DDBJ whole genome shotgun (WGS) entry which is preliminary data.</text>
</comment>
<organism evidence="3 4">
    <name type="scientific">Streptococcus danieliae</name>
    <dbReference type="NCBI Taxonomy" id="747656"/>
    <lineage>
        <taxon>Bacteria</taxon>
        <taxon>Bacillati</taxon>
        <taxon>Bacillota</taxon>
        <taxon>Bacilli</taxon>
        <taxon>Lactobacillales</taxon>
        <taxon>Streptococcaceae</taxon>
        <taxon>Streptococcus</taxon>
    </lineage>
</organism>
<evidence type="ECO:0000256" key="2">
    <source>
        <dbReference type="SAM" id="SignalP"/>
    </source>
</evidence>
<feature type="chain" id="PRO_5031047893" description="Lipoprotein" evidence="2">
    <location>
        <begin position="23"/>
        <end position="240"/>
    </location>
</feature>
<dbReference type="EMBL" id="JACBYG010000104">
    <property type="protein sequence ID" value="NYS49710.1"/>
    <property type="molecule type" value="Genomic_DNA"/>
</dbReference>
<dbReference type="Proteomes" id="UP000563349">
    <property type="component" value="Unassembled WGS sequence"/>
</dbReference>